<proteinExistence type="predicted"/>
<name>A0ABS5VUE5_9BACT</name>
<keyword evidence="2" id="KW-1185">Reference proteome</keyword>
<organism evidence="1 2">
    <name type="scientific">Chryseosolibacter indicus</name>
    <dbReference type="NCBI Taxonomy" id="2782351"/>
    <lineage>
        <taxon>Bacteria</taxon>
        <taxon>Pseudomonadati</taxon>
        <taxon>Bacteroidota</taxon>
        <taxon>Cytophagia</taxon>
        <taxon>Cytophagales</taxon>
        <taxon>Chryseotaleaceae</taxon>
        <taxon>Chryseosolibacter</taxon>
    </lineage>
</organism>
<comment type="caution">
    <text evidence="1">The sequence shown here is derived from an EMBL/GenBank/DDBJ whole genome shotgun (WGS) entry which is preliminary data.</text>
</comment>
<sequence length="222" mass="25652">MRNDMEFIEETIAEVNGSIDLLVQMVREGYAQVRTIVDGRFSKDSEVNKEVSLLVTELQFDDLLTQKCDHVKTIQAWILQEMRSNVAADVGSEVKRNVFYLNWLQVEVAFADYVKSDSAIKKVLLSHFGSSINAWETLLLFRYTEVIKNLFNAIRQKLKDVSISHVRGSYLDLDTKYHLLDKLYSMQSERQVLQAYIENPKFENINYLVSSSDHNPSAIDLF</sequence>
<evidence type="ECO:0000313" key="1">
    <source>
        <dbReference type="EMBL" id="MBT1705058.1"/>
    </source>
</evidence>
<protein>
    <submittedName>
        <fullName evidence="1">Uncharacterized protein</fullName>
    </submittedName>
</protein>
<dbReference type="Proteomes" id="UP000772618">
    <property type="component" value="Unassembled WGS sequence"/>
</dbReference>
<evidence type="ECO:0000313" key="2">
    <source>
        <dbReference type="Proteomes" id="UP000772618"/>
    </source>
</evidence>
<dbReference type="EMBL" id="JAHESD010000045">
    <property type="protein sequence ID" value="MBT1705058.1"/>
    <property type="molecule type" value="Genomic_DNA"/>
</dbReference>
<gene>
    <name evidence="1" type="ORF">KK060_17325</name>
</gene>
<accession>A0ABS5VUE5</accession>
<reference evidence="1 2" key="1">
    <citation type="submission" date="2021-05" db="EMBL/GenBank/DDBJ databases">
        <title>A Polyphasic approach of four new species of the genus Ohtaekwangia: Ohtaekwangia histidinii sp. nov., Ohtaekwangia cretensis sp. nov., Ohtaekwangia indiensis sp. nov., Ohtaekwangia reichenbachii sp. nov. from diverse environment.</title>
        <authorList>
            <person name="Octaviana S."/>
        </authorList>
    </citation>
    <scope>NUCLEOTIDE SEQUENCE [LARGE SCALE GENOMIC DNA]</scope>
    <source>
        <strain evidence="1 2">PWU20</strain>
    </source>
</reference>